<dbReference type="GO" id="GO:0030244">
    <property type="term" value="P:cellulose biosynthetic process"/>
    <property type="evidence" value="ECO:0007669"/>
    <property type="project" value="InterPro"/>
</dbReference>
<keyword evidence="4" id="KW-0812">Transmembrane</keyword>
<evidence type="ECO:0000256" key="6">
    <source>
        <dbReference type="ARBA" id="ARBA00023136"/>
    </source>
</evidence>
<feature type="binding site" evidence="8">
    <location>
        <position position="188"/>
    </location>
    <ligand>
        <name>UDP-alpha-D-glucose</name>
        <dbReference type="ChEBI" id="CHEBI:58885"/>
    </ligand>
</feature>
<dbReference type="Pfam" id="PF03552">
    <property type="entry name" value="Cellulose_synt"/>
    <property type="match status" value="1"/>
</dbReference>
<dbReference type="Proteomes" id="UP001206925">
    <property type="component" value="Unassembled WGS sequence"/>
</dbReference>
<evidence type="ECO:0000256" key="4">
    <source>
        <dbReference type="ARBA" id="ARBA00022692"/>
    </source>
</evidence>
<evidence type="ECO:0000256" key="5">
    <source>
        <dbReference type="ARBA" id="ARBA00022989"/>
    </source>
</evidence>
<keyword evidence="6" id="KW-0472">Membrane</keyword>
<dbReference type="PANTHER" id="PTHR13301">
    <property type="entry name" value="X-BOX TRANSCRIPTION FACTOR-RELATED"/>
    <property type="match status" value="1"/>
</dbReference>
<dbReference type="EMBL" id="JAMZMK010011356">
    <property type="protein sequence ID" value="KAI7727549.1"/>
    <property type="molecule type" value="Genomic_DNA"/>
</dbReference>
<evidence type="ECO:0000256" key="3">
    <source>
        <dbReference type="ARBA" id="ARBA00022679"/>
    </source>
</evidence>
<name>A0AAD5BSV9_AMBAR</name>
<reference evidence="10" key="1">
    <citation type="submission" date="2022-06" db="EMBL/GenBank/DDBJ databases">
        <title>Uncovering the hologenomic basis of an extraordinary plant invasion.</title>
        <authorList>
            <person name="Bieker V.C."/>
            <person name="Martin M.D."/>
            <person name="Gilbert T."/>
            <person name="Hodgins K."/>
            <person name="Battlay P."/>
            <person name="Petersen B."/>
            <person name="Wilson J."/>
        </authorList>
    </citation>
    <scope>NUCLEOTIDE SEQUENCE</scope>
    <source>
        <strain evidence="10">AA19_3_7</strain>
        <tissue evidence="10">Leaf</tissue>
    </source>
</reference>
<evidence type="ECO:0000313" key="11">
    <source>
        <dbReference type="Proteomes" id="UP001206925"/>
    </source>
</evidence>
<feature type="region of interest" description="Disordered" evidence="9">
    <location>
        <begin position="1"/>
        <end position="26"/>
    </location>
</feature>
<evidence type="ECO:0000256" key="7">
    <source>
        <dbReference type="ARBA" id="ARBA00023316"/>
    </source>
</evidence>
<dbReference type="GO" id="GO:0016020">
    <property type="term" value="C:membrane"/>
    <property type="evidence" value="ECO:0007669"/>
    <property type="project" value="InterPro"/>
</dbReference>
<gene>
    <name evidence="10" type="ORF">M8C21_003853</name>
</gene>
<evidence type="ECO:0000256" key="2">
    <source>
        <dbReference type="ARBA" id="ARBA00022676"/>
    </source>
</evidence>
<dbReference type="GO" id="GO:0071555">
    <property type="term" value="P:cell wall organization"/>
    <property type="evidence" value="ECO:0007669"/>
    <property type="project" value="UniProtKB-KW"/>
</dbReference>
<dbReference type="AlphaFoldDB" id="A0AAD5BSV9"/>
<dbReference type="GO" id="GO:0012505">
    <property type="term" value="C:endomembrane system"/>
    <property type="evidence" value="ECO:0007669"/>
    <property type="project" value="UniProtKB-SubCell"/>
</dbReference>
<keyword evidence="5" id="KW-1133">Transmembrane helix</keyword>
<evidence type="ECO:0000313" key="10">
    <source>
        <dbReference type="EMBL" id="KAI7727549.1"/>
    </source>
</evidence>
<keyword evidence="7" id="KW-0961">Cell wall biogenesis/degradation</keyword>
<feature type="binding site" evidence="8">
    <location>
        <position position="195"/>
    </location>
    <ligand>
        <name>UDP-alpha-D-glucose</name>
        <dbReference type="ChEBI" id="CHEBI:58885"/>
    </ligand>
</feature>
<evidence type="ECO:0000256" key="9">
    <source>
        <dbReference type="SAM" id="MobiDB-lite"/>
    </source>
</evidence>
<feature type="binding site" evidence="8">
    <location>
        <position position="224"/>
    </location>
    <ligand>
        <name>UDP-alpha-D-glucose</name>
        <dbReference type="ChEBI" id="CHEBI:58885"/>
    </ligand>
</feature>
<comment type="caution">
    <text evidence="10">The sequence shown here is derived from an EMBL/GenBank/DDBJ whole genome shotgun (WGS) entry which is preliminary data.</text>
</comment>
<protein>
    <submittedName>
        <fullName evidence="10">Uncharacterized protein</fullName>
    </submittedName>
</protein>
<feature type="binding site" evidence="8">
    <location>
        <position position="194"/>
    </location>
    <ligand>
        <name>UDP-alpha-D-glucose</name>
        <dbReference type="ChEBI" id="CHEBI:58885"/>
    </ligand>
</feature>
<proteinExistence type="predicted"/>
<keyword evidence="3" id="KW-0808">Transferase</keyword>
<evidence type="ECO:0000256" key="8">
    <source>
        <dbReference type="PIRSR" id="PIRSR605150-2"/>
    </source>
</evidence>
<comment type="subcellular location">
    <subcellularLocation>
        <location evidence="1">Endomembrane system</location>
    </subcellularLocation>
</comment>
<keyword evidence="2" id="KW-0328">Glycosyltransferase</keyword>
<organism evidence="10 11">
    <name type="scientific">Ambrosia artemisiifolia</name>
    <name type="common">Common ragweed</name>
    <dbReference type="NCBI Taxonomy" id="4212"/>
    <lineage>
        <taxon>Eukaryota</taxon>
        <taxon>Viridiplantae</taxon>
        <taxon>Streptophyta</taxon>
        <taxon>Embryophyta</taxon>
        <taxon>Tracheophyta</taxon>
        <taxon>Spermatophyta</taxon>
        <taxon>Magnoliopsida</taxon>
        <taxon>eudicotyledons</taxon>
        <taxon>Gunneridae</taxon>
        <taxon>Pentapetalae</taxon>
        <taxon>asterids</taxon>
        <taxon>campanulids</taxon>
        <taxon>Asterales</taxon>
        <taxon>Asteraceae</taxon>
        <taxon>Asteroideae</taxon>
        <taxon>Heliantheae alliance</taxon>
        <taxon>Heliantheae</taxon>
        <taxon>Ambrosia</taxon>
    </lineage>
</organism>
<sequence length="258" mass="28748">MAAPLPVSGDGSPKGAKKVTRRTLNDDESSGQLSLLALNSKSMLFDQQRWLFESKGKYGIGNACWQDEDNNQRAKFMDKPWKPLTRKTLVPASVLSPYRVLVAIRFVTQFFFISWRLQNPNLDAMWLWGISVSCEIWFAISWLLDQLPKLNPINRATDLVALKDKFESTSPENPTGRSDLPGVDIFISTADPDKEPPLVTANTILSILAVEYPIEKVAIYISDDGGAILTFEAMAEAVSFGNVCEIQSLNRLETGQTF</sequence>
<accession>A0AAD5BSV9</accession>
<dbReference type="GO" id="GO:0016760">
    <property type="term" value="F:cellulose synthase (UDP-forming) activity"/>
    <property type="evidence" value="ECO:0007669"/>
    <property type="project" value="InterPro"/>
</dbReference>
<dbReference type="InterPro" id="IPR005150">
    <property type="entry name" value="Cellulose_synth"/>
</dbReference>
<keyword evidence="11" id="KW-1185">Reference proteome</keyword>
<evidence type="ECO:0000256" key="1">
    <source>
        <dbReference type="ARBA" id="ARBA00004308"/>
    </source>
</evidence>